<comment type="caution">
    <text evidence="2">The sequence shown here is derived from an EMBL/GenBank/DDBJ whole genome shotgun (WGS) entry which is preliminary data.</text>
</comment>
<accession>A0ABQ8IXQ1</accession>
<organism evidence="2 3">
    <name type="scientific">Dermatophagoides pteronyssinus</name>
    <name type="common">European house dust mite</name>
    <dbReference type="NCBI Taxonomy" id="6956"/>
    <lineage>
        <taxon>Eukaryota</taxon>
        <taxon>Metazoa</taxon>
        <taxon>Ecdysozoa</taxon>
        <taxon>Arthropoda</taxon>
        <taxon>Chelicerata</taxon>
        <taxon>Arachnida</taxon>
        <taxon>Acari</taxon>
        <taxon>Acariformes</taxon>
        <taxon>Sarcoptiformes</taxon>
        <taxon>Astigmata</taxon>
        <taxon>Psoroptidia</taxon>
        <taxon>Analgoidea</taxon>
        <taxon>Pyroglyphidae</taxon>
        <taxon>Dermatophagoidinae</taxon>
        <taxon>Dermatophagoides</taxon>
    </lineage>
</organism>
<protein>
    <submittedName>
        <fullName evidence="2">Uncharacterized protein</fullName>
    </submittedName>
</protein>
<feature type="compositionally biased region" description="Pro residues" evidence="1">
    <location>
        <begin position="44"/>
        <end position="63"/>
    </location>
</feature>
<sequence>MFSPVLFTLPYFYTYQLQFNSKQQVFTSNNTCPPYAGAAIARPYPKPPPYAGPTTPRPYPKPP</sequence>
<dbReference type="Proteomes" id="UP000887458">
    <property type="component" value="Unassembled WGS sequence"/>
</dbReference>
<keyword evidence="3" id="KW-1185">Reference proteome</keyword>
<reference evidence="2 3" key="1">
    <citation type="journal article" date="2018" name="J. Allergy Clin. Immunol.">
        <title>High-quality assembly of Dermatophagoides pteronyssinus genome and transcriptome reveals a wide range of novel allergens.</title>
        <authorList>
            <person name="Liu X.Y."/>
            <person name="Yang K.Y."/>
            <person name="Wang M.Q."/>
            <person name="Kwok J.S."/>
            <person name="Zeng X."/>
            <person name="Yang Z."/>
            <person name="Xiao X.J."/>
            <person name="Lau C.P."/>
            <person name="Li Y."/>
            <person name="Huang Z.M."/>
            <person name="Ba J.G."/>
            <person name="Yim A.K."/>
            <person name="Ouyang C.Y."/>
            <person name="Ngai S.M."/>
            <person name="Chan T.F."/>
            <person name="Leung E.L."/>
            <person name="Liu L."/>
            <person name="Liu Z.G."/>
            <person name="Tsui S.K."/>
        </authorList>
    </citation>
    <scope>NUCLEOTIDE SEQUENCE [LARGE SCALE GENOMIC DNA]</scope>
    <source>
        <strain evidence="2">Derp</strain>
    </source>
</reference>
<proteinExistence type="predicted"/>
<evidence type="ECO:0000313" key="2">
    <source>
        <dbReference type="EMBL" id="KAH9414957.1"/>
    </source>
</evidence>
<evidence type="ECO:0000256" key="1">
    <source>
        <dbReference type="SAM" id="MobiDB-lite"/>
    </source>
</evidence>
<dbReference type="EMBL" id="NJHN03000102">
    <property type="protein sequence ID" value="KAH9414957.1"/>
    <property type="molecule type" value="Genomic_DNA"/>
</dbReference>
<reference evidence="2 3" key="2">
    <citation type="journal article" date="2022" name="Mol. Biol. Evol.">
        <title>Comparative Genomics Reveals Insights into the Divergent Evolution of Astigmatic Mites and Household Pest Adaptations.</title>
        <authorList>
            <person name="Xiong Q."/>
            <person name="Wan A.T."/>
            <person name="Liu X."/>
            <person name="Fung C.S."/>
            <person name="Xiao X."/>
            <person name="Malainual N."/>
            <person name="Hou J."/>
            <person name="Wang L."/>
            <person name="Wang M."/>
            <person name="Yang K.Y."/>
            <person name="Cui Y."/>
            <person name="Leung E.L."/>
            <person name="Nong W."/>
            <person name="Shin S.K."/>
            <person name="Au S.W."/>
            <person name="Jeong K.Y."/>
            <person name="Chew F.T."/>
            <person name="Hui J.H."/>
            <person name="Leung T.F."/>
            <person name="Tungtrongchitr A."/>
            <person name="Zhong N."/>
            <person name="Liu Z."/>
            <person name="Tsui S.K."/>
        </authorList>
    </citation>
    <scope>NUCLEOTIDE SEQUENCE [LARGE SCALE GENOMIC DNA]</scope>
    <source>
        <strain evidence="2">Derp</strain>
    </source>
</reference>
<evidence type="ECO:0000313" key="3">
    <source>
        <dbReference type="Proteomes" id="UP000887458"/>
    </source>
</evidence>
<feature type="region of interest" description="Disordered" evidence="1">
    <location>
        <begin position="43"/>
        <end position="63"/>
    </location>
</feature>
<name>A0ABQ8IXQ1_DERPT</name>
<gene>
    <name evidence="2" type="ORF">DERP_014126</name>
</gene>